<dbReference type="EMBL" id="JACHEG010000014">
    <property type="protein sequence ID" value="MBB6166092.1"/>
    <property type="molecule type" value="Genomic_DNA"/>
</dbReference>
<comment type="caution">
    <text evidence="11">The sequence shown here is derived from an EMBL/GenBank/DDBJ whole genome shotgun (WGS) entry which is preliminary data.</text>
</comment>
<evidence type="ECO:0000256" key="6">
    <source>
        <dbReference type="ARBA" id="ARBA00022723"/>
    </source>
</evidence>
<evidence type="ECO:0000313" key="12">
    <source>
        <dbReference type="Proteomes" id="UP000547879"/>
    </source>
</evidence>
<evidence type="ECO:0000313" key="11">
    <source>
        <dbReference type="EMBL" id="MBB6166092.1"/>
    </source>
</evidence>
<evidence type="ECO:0000256" key="9">
    <source>
        <dbReference type="PIRSR" id="PIRSR600760-2"/>
    </source>
</evidence>
<comment type="catalytic activity">
    <reaction evidence="1 10">
        <text>a myo-inositol phosphate + H2O = myo-inositol + phosphate</text>
        <dbReference type="Rhea" id="RHEA:24056"/>
        <dbReference type="ChEBI" id="CHEBI:15377"/>
        <dbReference type="ChEBI" id="CHEBI:17268"/>
        <dbReference type="ChEBI" id="CHEBI:43474"/>
        <dbReference type="ChEBI" id="CHEBI:84139"/>
        <dbReference type="EC" id="3.1.3.25"/>
    </reaction>
</comment>
<evidence type="ECO:0000256" key="2">
    <source>
        <dbReference type="ARBA" id="ARBA00001946"/>
    </source>
</evidence>
<name>A0A7X0D320_9HYPH</name>
<keyword evidence="12" id="KW-1185">Reference proteome</keyword>
<dbReference type="PRINTS" id="PR00377">
    <property type="entry name" value="IMPHPHTASES"/>
</dbReference>
<organism evidence="11 12">
    <name type="scientific">Rhizobium wenxiniae</name>
    <dbReference type="NCBI Taxonomy" id="1737357"/>
    <lineage>
        <taxon>Bacteria</taxon>
        <taxon>Pseudomonadati</taxon>
        <taxon>Pseudomonadota</taxon>
        <taxon>Alphaproteobacteria</taxon>
        <taxon>Hyphomicrobiales</taxon>
        <taxon>Rhizobiaceae</taxon>
        <taxon>Rhizobium/Agrobacterium group</taxon>
        <taxon>Rhizobium</taxon>
    </lineage>
</organism>
<dbReference type="CDD" id="cd01639">
    <property type="entry name" value="IMPase"/>
    <property type="match status" value="1"/>
</dbReference>
<keyword evidence="6 9" id="KW-0479">Metal-binding</keyword>
<evidence type="ECO:0000256" key="10">
    <source>
        <dbReference type="RuleBase" id="RU364068"/>
    </source>
</evidence>
<dbReference type="InterPro" id="IPR000760">
    <property type="entry name" value="Inositol_monophosphatase-like"/>
</dbReference>
<keyword evidence="8 9" id="KW-0460">Magnesium</keyword>
<evidence type="ECO:0000256" key="7">
    <source>
        <dbReference type="ARBA" id="ARBA00022801"/>
    </source>
</evidence>
<feature type="binding site" evidence="9">
    <location>
        <position position="97"/>
    </location>
    <ligand>
        <name>Mg(2+)</name>
        <dbReference type="ChEBI" id="CHEBI:18420"/>
        <label>1</label>
        <note>catalytic</note>
    </ligand>
</feature>
<evidence type="ECO:0000256" key="4">
    <source>
        <dbReference type="ARBA" id="ARBA00013106"/>
    </source>
</evidence>
<feature type="binding site" evidence="9">
    <location>
        <position position="98"/>
    </location>
    <ligand>
        <name>Mg(2+)</name>
        <dbReference type="ChEBI" id="CHEBI:18420"/>
        <label>1</label>
        <note>catalytic</note>
    </ligand>
</feature>
<comment type="similarity">
    <text evidence="3 10">Belongs to the inositol monophosphatase superfamily.</text>
</comment>
<dbReference type="Gene3D" id="3.40.190.80">
    <property type="match status" value="1"/>
</dbReference>
<sequence length="276" mass="29669">MPSPFDLAALRERTEAAITIARHVGMETAKFRAEVQPETLAVENKGLQDFVTVADKRAEQMIRKTLLEQFPDDAFLGEEGGASRSGSSSGTWVVDPIDGTTNFIRGFRHWGVSIAFVAGDEILIGVIYDATQNAVFSAIRGEGALREGKPITAAKTTDPSRGLAILGHSRRTDFEDYLSISRKIYETGMDYRRMGAAAIGLIRVAEGVADLYYERHLSAWDVLAGALIAREAGAVVALPSLAQLLEHGGPVVACAPGVAKDLSFLMELEVQSFAAA</sequence>
<feature type="binding site" evidence="9">
    <location>
        <position position="95"/>
    </location>
    <ligand>
        <name>Mg(2+)</name>
        <dbReference type="ChEBI" id="CHEBI:18420"/>
        <label>1</label>
        <note>catalytic</note>
    </ligand>
</feature>
<dbReference type="AlphaFoldDB" id="A0A7X0D320"/>
<evidence type="ECO:0000256" key="8">
    <source>
        <dbReference type="ARBA" id="ARBA00022842"/>
    </source>
</evidence>
<dbReference type="PROSITE" id="PS00629">
    <property type="entry name" value="IMP_1"/>
    <property type="match status" value="1"/>
</dbReference>
<dbReference type="Gene3D" id="3.30.540.10">
    <property type="entry name" value="Fructose-1,6-Bisphosphatase, subunit A, domain 1"/>
    <property type="match status" value="1"/>
</dbReference>
<dbReference type="RefSeq" id="WP_183997919.1">
    <property type="nucleotide sequence ID" value="NZ_BMHW01000016.1"/>
</dbReference>
<evidence type="ECO:0000256" key="5">
    <source>
        <dbReference type="ARBA" id="ARBA00019784"/>
    </source>
</evidence>
<proteinExistence type="inferred from homology"/>
<protein>
    <recommendedName>
        <fullName evidence="5 10">Inositol-1-monophosphatase</fullName>
        <ecNumber evidence="4 10">3.1.3.25</ecNumber>
    </recommendedName>
</protein>
<dbReference type="GO" id="GO:0006020">
    <property type="term" value="P:inositol metabolic process"/>
    <property type="evidence" value="ECO:0007669"/>
    <property type="project" value="TreeGrafter"/>
</dbReference>
<dbReference type="GO" id="GO:0008934">
    <property type="term" value="F:inositol monophosphate 1-phosphatase activity"/>
    <property type="evidence" value="ECO:0007669"/>
    <property type="project" value="InterPro"/>
</dbReference>
<dbReference type="Pfam" id="PF00459">
    <property type="entry name" value="Inositol_P"/>
    <property type="match status" value="1"/>
</dbReference>
<dbReference type="InterPro" id="IPR033942">
    <property type="entry name" value="IMPase"/>
</dbReference>
<evidence type="ECO:0000256" key="3">
    <source>
        <dbReference type="ARBA" id="ARBA00009759"/>
    </source>
</evidence>
<dbReference type="PANTHER" id="PTHR20854:SF4">
    <property type="entry name" value="INOSITOL-1-MONOPHOSPHATASE-RELATED"/>
    <property type="match status" value="1"/>
</dbReference>
<keyword evidence="7 10" id="KW-0378">Hydrolase</keyword>
<dbReference type="InterPro" id="IPR020583">
    <property type="entry name" value="Inositol_monoP_metal-BS"/>
</dbReference>
<evidence type="ECO:0000256" key="1">
    <source>
        <dbReference type="ARBA" id="ARBA00001033"/>
    </source>
</evidence>
<feature type="binding site" evidence="9">
    <location>
        <position position="221"/>
    </location>
    <ligand>
        <name>Mg(2+)</name>
        <dbReference type="ChEBI" id="CHEBI:18420"/>
        <label>1</label>
        <note>catalytic</note>
    </ligand>
</feature>
<dbReference type="GO" id="GO:0046872">
    <property type="term" value="F:metal ion binding"/>
    <property type="evidence" value="ECO:0007669"/>
    <property type="project" value="UniProtKB-KW"/>
</dbReference>
<dbReference type="GO" id="GO:0007165">
    <property type="term" value="P:signal transduction"/>
    <property type="evidence" value="ECO:0007669"/>
    <property type="project" value="TreeGrafter"/>
</dbReference>
<dbReference type="PANTHER" id="PTHR20854">
    <property type="entry name" value="INOSITOL MONOPHOSPHATASE"/>
    <property type="match status" value="1"/>
</dbReference>
<dbReference type="EC" id="3.1.3.25" evidence="4 10"/>
<dbReference type="FunFam" id="3.30.540.10:FF:000003">
    <property type="entry name" value="Inositol-1-monophosphatase"/>
    <property type="match status" value="1"/>
</dbReference>
<reference evidence="11 12" key="1">
    <citation type="submission" date="2020-08" db="EMBL/GenBank/DDBJ databases">
        <title>Genomic Encyclopedia of Type Strains, Phase IV (KMG-IV): sequencing the most valuable type-strain genomes for metagenomic binning, comparative biology and taxonomic classification.</title>
        <authorList>
            <person name="Goeker M."/>
        </authorList>
    </citation>
    <scope>NUCLEOTIDE SEQUENCE [LARGE SCALE GENOMIC DNA]</scope>
    <source>
        <strain evidence="11 12">DSM 100734</strain>
    </source>
</reference>
<dbReference type="Proteomes" id="UP000547879">
    <property type="component" value="Unassembled WGS sequence"/>
</dbReference>
<accession>A0A7X0D320</accession>
<gene>
    <name evidence="11" type="ORF">HNQ72_005943</name>
</gene>
<feature type="binding site" evidence="9">
    <location>
        <position position="78"/>
    </location>
    <ligand>
        <name>Mg(2+)</name>
        <dbReference type="ChEBI" id="CHEBI:18420"/>
        <label>1</label>
        <note>catalytic</note>
    </ligand>
</feature>
<dbReference type="SUPFAM" id="SSF56655">
    <property type="entry name" value="Carbohydrate phosphatase"/>
    <property type="match status" value="1"/>
</dbReference>
<comment type="cofactor">
    <cofactor evidence="2 9 10">
        <name>Mg(2+)</name>
        <dbReference type="ChEBI" id="CHEBI:18420"/>
    </cofactor>
</comment>